<proteinExistence type="predicted"/>
<organism evidence="1 2">
    <name type="scientific">Acetatifactor muris</name>
    <dbReference type="NCBI Taxonomy" id="879566"/>
    <lineage>
        <taxon>Bacteria</taxon>
        <taxon>Bacillati</taxon>
        <taxon>Bacillota</taxon>
        <taxon>Clostridia</taxon>
        <taxon>Lachnospirales</taxon>
        <taxon>Lachnospiraceae</taxon>
        <taxon>Acetatifactor</taxon>
    </lineage>
</organism>
<dbReference type="Proteomes" id="UP000236311">
    <property type="component" value="Unassembled WGS sequence"/>
</dbReference>
<protein>
    <submittedName>
        <fullName evidence="1">Uncharacterized protein</fullName>
    </submittedName>
</protein>
<accession>A0A2K4ZP85</accession>
<name>A0A2K4ZP85_9FIRM</name>
<sequence length="231" mass="26637">MMLKTLYTAVGRFERRTNGCRRYCPVIVLGGKEYMVDMQEMIIWSCLNWRIARMEEIGRLYTATLPVQKDIVNRSWKDCVERLLTRGLLICGKGETEYDALYDLLSSMYIIPTDGSSFLRVLSFLKLTLVNHVPFSSARKLFRHDQRTENEKQVMALAKQALLSTAELIRCMEKDIRALPTEESILEGLYDDADTTSDNISCMMRLSPKSKAVTLAVANLYLRQQIIFERI</sequence>
<reference evidence="1 2" key="1">
    <citation type="submission" date="2018-01" db="EMBL/GenBank/DDBJ databases">
        <authorList>
            <person name="Gaut B.S."/>
            <person name="Morton B.R."/>
            <person name="Clegg M.T."/>
            <person name="Duvall M.R."/>
        </authorList>
    </citation>
    <scope>NUCLEOTIDE SEQUENCE [LARGE SCALE GENOMIC DNA]</scope>
    <source>
        <strain evidence="1">GP69</strain>
    </source>
</reference>
<gene>
    <name evidence="1" type="ORF">AMURIS_04940</name>
</gene>
<keyword evidence="2" id="KW-1185">Reference proteome</keyword>
<dbReference type="RefSeq" id="WP_103242146.1">
    <property type="nucleotide sequence ID" value="NZ_JANJZD010000046.1"/>
</dbReference>
<evidence type="ECO:0000313" key="2">
    <source>
        <dbReference type="Proteomes" id="UP000236311"/>
    </source>
</evidence>
<dbReference type="OrthoDB" id="1957548at2"/>
<dbReference type="EMBL" id="OFSM01000041">
    <property type="protein sequence ID" value="SOY32182.1"/>
    <property type="molecule type" value="Genomic_DNA"/>
</dbReference>
<dbReference type="AlphaFoldDB" id="A0A2K4ZP85"/>
<evidence type="ECO:0000313" key="1">
    <source>
        <dbReference type="EMBL" id="SOY32182.1"/>
    </source>
</evidence>